<dbReference type="GO" id="GO:0006406">
    <property type="term" value="P:mRNA export from nucleus"/>
    <property type="evidence" value="ECO:0007669"/>
    <property type="project" value="TreeGrafter"/>
</dbReference>
<dbReference type="AlphaFoldDB" id="A0A978V4Y8"/>
<organism evidence="2 3">
    <name type="scientific">Ziziphus jujuba var. spinosa</name>
    <dbReference type="NCBI Taxonomy" id="714518"/>
    <lineage>
        <taxon>Eukaryota</taxon>
        <taxon>Viridiplantae</taxon>
        <taxon>Streptophyta</taxon>
        <taxon>Embryophyta</taxon>
        <taxon>Tracheophyta</taxon>
        <taxon>Spermatophyta</taxon>
        <taxon>Magnoliopsida</taxon>
        <taxon>eudicotyledons</taxon>
        <taxon>Gunneridae</taxon>
        <taxon>Pentapetalae</taxon>
        <taxon>rosids</taxon>
        <taxon>fabids</taxon>
        <taxon>Rosales</taxon>
        <taxon>Rhamnaceae</taxon>
        <taxon>Paliureae</taxon>
        <taxon>Ziziphus</taxon>
    </lineage>
</organism>
<evidence type="ECO:0000256" key="1">
    <source>
        <dbReference type="SAM" id="SignalP"/>
    </source>
</evidence>
<dbReference type="PROSITE" id="PS51257">
    <property type="entry name" value="PROKAR_LIPOPROTEIN"/>
    <property type="match status" value="1"/>
</dbReference>
<dbReference type="Proteomes" id="UP000813462">
    <property type="component" value="Unassembled WGS sequence"/>
</dbReference>
<dbReference type="GO" id="GO:0017056">
    <property type="term" value="F:structural constituent of nuclear pore"/>
    <property type="evidence" value="ECO:0007669"/>
    <property type="project" value="TreeGrafter"/>
</dbReference>
<reference evidence="2" key="1">
    <citation type="journal article" date="2021" name="Front. Plant Sci.">
        <title>Chromosome-Scale Genome Assembly for Chinese Sour Jujube and Insights Into Its Genome Evolution and Domestication Signature.</title>
        <authorList>
            <person name="Shen L.-Y."/>
            <person name="Luo H."/>
            <person name="Wang X.-L."/>
            <person name="Wang X.-M."/>
            <person name="Qiu X.-J."/>
            <person name="Liu H."/>
            <person name="Zhou S.-S."/>
            <person name="Jia K.-H."/>
            <person name="Nie S."/>
            <person name="Bao Y.-T."/>
            <person name="Zhang R.-G."/>
            <person name="Yun Q.-Z."/>
            <person name="Chai Y.-H."/>
            <person name="Lu J.-Y."/>
            <person name="Li Y."/>
            <person name="Zhao S.-W."/>
            <person name="Mao J.-F."/>
            <person name="Jia S.-G."/>
            <person name="Mao Y.-M."/>
        </authorList>
    </citation>
    <scope>NUCLEOTIDE SEQUENCE</scope>
    <source>
        <strain evidence="2">AT0</strain>
        <tissue evidence="2">Leaf</tissue>
    </source>
</reference>
<feature type="signal peptide" evidence="1">
    <location>
        <begin position="1"/>
        <end position="27"/>
    </location>
</feature>
<dbReference type="PANTHER" id="PTHR18898:SF2">
    <property type="entry name" value="NUCLEOPROTEIN TPR"/>
    <property type="match status" value="1"/>
</dbReference>
<accession>A0A978V4Y8</accession>
<proteinExistence type="predicted"/>
<protein>
    <submittedName>
        <fullName evidence="2">Uncharacterized protein</fullName>
    </submittedName>
</protein>
<sequence>MCSARGLYLLIVAFWLLWLFMITGGCGSEVETGKILMNSFETTDVVLDDPMPVPKIPIGVSGTALAASLLRDGWSRNETNDVLARNMEYSQLIVDYQRKLKESSESLHAAQEVSRRLSVEVRYSYFM</sequence>
<evidence type="ECO:0000313" key="2">
    <source>
        <dbReference type="EMBL" id="KAH7522421.1"/>
    </source>
</evidence>
<dbReference type="GO" id="GO:0005643">
    <property type="term" value="C:nuclear pore"/>
    <property type="evidence" value="ECO:0007669"/>
    <property type="project" value="TreeGrafter"/>
</dbReference>
<evidence type="ECO:0000313" key="3">
    <source>
        <dbReference type="Proteomes" id="UP000813462"/>
    </source>
</evidence>
<comment type="caution">
    <text evidence="2">The sequence shown here is derived from an EMBL/GenBank/DDBJ whole genome shotgun (WGS) entry which is preliminary data.</text>
</comment>
<dbReference type="EMBL" id="JAEACU010000007">
    <property type="protein sequence ID" value="KAH7522421.1"/>
    <property type="molecule type" value="Genomic_DNA"/>
</dbReference>
<feature type="chain" id="PRO_5037745945" evidence="1">
    <location>
        <begin position="28"/>
        <end position="127"/>
    </location>
</feature>
<keyword evidence="1" id="KW-0732">Signal</keyword>
<name>A0A978V4Y8_ZIZJJ</name>
<gene>
    <name evidence="2" type="ORF">FEM48_Zijuj07G0136700</name>
</gene>
<dbReference type="PANTHER" id="PTHR18898">
    <property type="entry name" value="NUCLEOPROTEIN TPR-RELATED"/>
    <property type="match status" value="1"/>
</dbReference>